<evidence type="ECO:0000313" key="28">
    <source>
        <dbReference type="Proteomes" id="UP000694941"/>
    </source>
</evidence>
<dbReference type="PRINTS" id="PR01125">
    <property type="entry name" value="FMOXYGENASE5"/>
</dbReference>
<comment type="catalytic activity">
    <reaction evidence="20">
        <text>octan-3-one + NADPH + O2 + H(+) = ethyl hexanoate + NADP(+) + H2O</text>
        <dbReference type="Rhea" id="RHEA:54856"/>
        <dbReference type="ChEBI" id="CHEBI:15377"/>
        <dbReference type="ChEBI" id="CHEBI:15378"/>
        <dbReference type="ChEBI" id="CHEBI:15379"/>
        <dbReference type="ChEBI" id="CHEBI:57783"/>
        <dbReference type="ChEBI" id="CHEBI:58349"/>
        <dbReference type="ChEBI" id="CHEBI:80946"/>
        <dbReference type="ChEBI" id="CHEBI:86055"/>
    </reaction>
    <physiologicalReaction direction="left-to-right" evidence="20">
        <dbReference type="Rhea" id="RHEA:54857"/>
    </physiologicalReaction>
</comment>
<evidence type="ECO:0000256" key="2">
    <source>
        <dbReference type="ARBA" id="ARBA00009183"/>
    </source>
</evidence>
<evidence type="ECO:0000256" key="6">
    <source>
        <dbReference type="ARBA" id="ARBA00022692"/>
    </source>
</evidence>
<reference evidence="29" key="1">
    <citation type="submission" date="2025-08" db="UniProtKB">
        <authorList>
            <consortium name="RefSeq"/>
        </authorList>
    </citation>
    <scope>IDENTIFICATION</scope>
    <source>
        <tissue evidence="29">Muscle</tissue>
    </source>
</reference>
<protein>
    <recommendedName>
        <fullName evidence="26">Flavin-containing monooxygenase</fullName>
        <ecNumber evidence="26">1.-.-.-</ecNumber>
    </recommendedName>
</protein>
<dbReference type="SUPFAM" id="SSF51905">
    <property type="entry name" value="FAD/NAD(P)-binding domain"/>
    <property type="match status" value="2"/>
</dbReference>
<dbReference type="Proteomes" id="UP000694941">
    <property type="component" value="Unplaced"/>
</dbReference>
<evidence type="ECO:0000256" key="24">
    <source>
        <dbReference type="ARBA" id="ARBA00049475"/>
    </source>
</evidence>
<evidence type="ECO:0000256" key="14">
    <source>
        <dbReference type="ARBA" id="ARBA00045722"/>
    </source>
</evidence>
<evidence type="ECO:0000256" key="18">
    <source>
        <dbReference type="ARBA" id="ARBA00047864"/>
    </source>
</evidence>
<evidence type="ECO:0000256" key="7">
    <source>
        <dbReference type="ARBA" id="ARBA00022827"/>
    </source>
</evidence>
<dbReference type="EC" id="1.-.-.-" evidence="26"/>
<keyword evidence="3" id="KW-0488">Methylation</keyword>
<dbReference type="InterPro" id="IPR020946">
    <property type="entry name" value="Flavin_mOase-like"/>
</dbReference>
<dbReference type="RefSeq" id="XP_022240820.1">
    <property type="nucleotide sequence ID" value="XM_022385112.1"/>
</dbReference>
<comment type="cofactor">
    <cofactor evidence="25 26">
        <name>FAD</name>
        <dbReference type="ChEBI" id="CHEBI:57692"/>
    </cofactor>
</comment>
<name>A0ABM1SB15_LIMPO</name>
<dbReference type="InterPro" id="IPR000960">
    <property type="entry name" value="Flavin_mOase"/>
</dbReference>
<evidence type="ECO:0000256" key="8">
    <source>
        <dbReference type="ARBA" id="ARBA00022848"/>
    </source>
</evidence>
<dbReference type="PIRSF" id="PIRSF000332">
    <property type="entry name" value="FMO"/>
    <property type="match status" value="1"/>
</dbReference>
<evidence type="ECO:0000256" key="5">
    <source>
        <dbReference type="ARBA" id="ARBA00022630"/>
    </source>
</evidence>
<dbReference type="InterPro" id="IPR002257">
    <property type="entry name" value="Flavin_mOase_5"/>
</dbReference>
<evidence type="ECO:0000256" key="19">
    <source>
        <dbReference type="ARBA" id="ARBA00047977"/>
    </source>
</evidence>
<keyword evidence="5 25" id="KW-0285">Flavoprotein</keyword>
<evidence type="ECO:0000256" key="11">
    <source>
        <dbReference type="ARBA" id="ARBA00023002"/>
    </source>
</evidence>
<proteinExistence type="inferred from homology"/>
<evidence type="ECO:0000256" key="22">
    <source>
        <dbReference type="ARBA" id="ARBA00048990"/>
    </source>
</evidence>
<comment type="catalytic activity">
    <reaction evidence="24">
        <text>octan-3-one + NADPH + O2 + H(+) = pentyl propanoate + NADP(+) + H2O</text>
        <dbReference type="Rhea" id="RHEA:54840"/>
        <dbReference type="ChEBI" id="CHEBI:15377"/>
        <dbReference type="ChEBI" id="CHEBI:15378"/>
        <dbReference type="ChEBI" id="CHEBI:15379"/>
        <dbReference type="ChEBI" id="CHEBI:57783"/>
        <dbReference type="ChEBI" id="CHEBI:58349"/>
        <dbReference type="ChEBI" id="CHEBI:80946"/>
        <dbReference type="ChEBI" id="CHEBI:87373"/>
    </reaction>
    <physiologicalReaction direction="left-to-right" evidence="24">
        <dbReference type="Rhea" id="RHEA:54841"/>
    </physiologicalReaction>
</comment>
<dbReference type="PRINTS" id="PR00370">
    <property type="entry name" value="FMOXYGENASE"/>
</dbReference>
<keyword evidence="13 25" id="KW-0472">Membrane</keyword>
<comment type="similarity">
    <text evidence="2 25 26">Belongs to the FMO family.</text>
</comment>
<keyword evidence="28" id="KW-1185">Reference proteome</keyword>
<dbReference type="PANTHER" id="PTHR23023">
    <property type="entry name" value="DIMETHYLANILINE MONOOXYGENASE"/>
    <property type="match status" value="1"/>
</dbReference>
<comment type="catalytic activity">
    <reaction evidence="17">
        <text>sulcatone + NADPH + O2 + H(+) = 4-methylpent-3-en-1-yl acetate + NADP(+) + H2O</text>
        <dbReference type="Rhea" id="RHEA:54864"/>
        <dbReference type="ChEBI" id="CHEBI:15377"/>
        <dbReference type="ChEBI" id="CHEBI:15378"/>
        <dbReference type="ChEBI" id="CHEBI:15379"/>
        <dbReference type="ChEBI" id="CHEBI:16310"/>
        <dbReference type="ChEBI" id="CHEBI:57783"/>
        <dbReference type="ChEBI" id="CHEBI:58349"/>
        <dbReference type="ChEBI" id="CHEBI:138373"/>
    </reaction>
    <physiologicalReaction direction="left-to-right" evidence="17">
        <dbReference type="Rhea" id="RHEA:54865"/>
    </physiologicalReaction>
</comment>
<comment type="catalytic activity">
    <reaction evidence="18">
        <text>NADPH + O2 + H(+) = H2O2 + NADP(+)</text>
        <dbReference type="Rhea" id="RHEA:11260"/>
        <dbReference type="ChEBI" id="CHEBI:15378"/>
        <dbReference type="ChEBI" id="CHEBI:15379"/>
        <dbReference type="ChEBI" id="CHEBI:16240"/>
        <dbReference type="ChEBI" id="CHEBI:57783"/>
        <dbReference type="ChEBI" id="CHEBI:58349"/>
        <dbReference type="EC" id="1.6.3.1"/>
    </reaction>
    <physiologicalReaction direction="left-to-right" evidence="18">
        <dbReference type="Rhea" id="RHEA:11261"/>
    </physiologicalReaction>
</comment>
<evidence type="ECO:0000256" key="13">
    <source>
        <dbReference type="ARBA" id="ARBA00023136"/>
    </source>
</evidence>
<comment type="catalytic activity">
    <reaction evidence="15">
        <text>hexan-3-one + NADPH + O2 + H(+) = propyl propanoate + NADP(+) + H2O</text>
        <dbReference type="Rhea" id="RHEA:54848"/>
        <dbReference type="ChEBI" id="CHEBI:15377"/>
        <dbReference type="ChEBI" id="CHEBI:15378"/>
        <dbReference type="ChEBI" id="CHEBI:15379"/>
        <dbReference type="ChEBI" id="CHEBI:57783"/>
        <dbReference type="ChEBI" id="CHEBI:58349"/>
        <dbReference type="ChEBI" id="CHEBI:89828"/>
        <dbReference type="ChEBI" id="CHEBI:89891"/>
    </reaction>
    <physiologicalReaction direction="left-to-right" evidence="15">
        <dbReference type="Rhea" id="RHEA:54849"/>
    </physiologicalReaction>
</comment>
<dbReference type="GeneID" id="106458778"/>
<evidence type="ECO:0000256" key="4">
    <source>
        <dbReference type="ARBA" id="ARBA00022553"/>
    </source>
</evidence>
<evidence type="ECO:0000256" key="20">
    <source>
        <dbReference type="ARBA" id="ARBA00048459"/>
    </source>
</evidence>
<evidence type="ECO:0000256" key="1">
    <source>
        <dbReference type="ARBA" id="ARBA00004524"/>
    </source>
</evidence>
<keyword evidence="25 26" id="KW-0503">Monooxygenase</keyword>
<feature type="transmembrane region" description="Helical" evidence="27">
    <location>
        <begin position="529"/>
        <end position="550"/>
    </location>
</feature>
<keyword evidence="25" id="KW-0256">Endoplasmic reticulum</keyword>
<keyword evidence="4" id="KW-0597">Phosphoprotein</keyword>
<evidence type="ECO:0000256" key="15">
    <source>
        <dbReference type="ARBA" id="ARBA00047426"/>
    </source>
</evidence>
<keyword evidence="11 25" id="KW-0560">Oxidoreductase</keyword>
<comment type="subcellular location">
    <subcellularLocation>
        <location evidence="25">Endoplasmic reticulum membrane</location>
    </subcellularLocation>
    <subcellularLocation>
        <location evidence="1">Microsome membrane</location>
    </subcellularLocation>
</comment>
<organism evidence="28 29">
    <name type="scientific">Limulus polyphemus</name>
    <name type="common">Atlantic horseshoe crab</name>
    <dbReference type="NCBI Taxonomy" id="6850"/>
    <lineage>
        <taxon>Eukaryota</taxon>
        <taxon>Metazoa</taxon>
        <taxon>Ecdysozoa</taxon>
        <taxon>Arthropoda</taxon>
        <taxon>Chelicerata</taxon>
        <taxon>Merostomata</taxon>
        <taxon>Xiphosura</taxon>
        <taxon>Limulidae</taxon>
        <taxon>Limulus</taxon>
    </lineage>
</organism>
<evidence type="ECO:0000256" key="10">
    <source>
        <dbReference type="ARBA" id="ARBA00022989"/>
    </source>
</evidence>
<evidence type="ECO:0000313" key="29">
    <source>
        <dbReference type="RefSeq" id="XP_022240820.1"/>
    </source>
</evidence>
<keyword evidence="8" id="KW-0492">Microsome</keyword>
<comment type="catalytic activity">
    <reaction evidence="19">
        <text>hexan-3-one + NADPH + O2 + H(+) = ethyl butanoate + NADP(+) + H2O</text>
        <dbReference type="Rhea" id="RHEA:54844"/>
        <dbReference type="ChEBI" id="CHEBI:15377"/>
        <dbReference type="ChEBI" id="CHEBI:15378"/>
        <dbReference type="ChEBI" id="CHEBI:15379"/>
        <dbReference type="ChEBI" id="CHEBI:57783"/>
        <dbReference type="ChEBI" id="CHEBI:58349"/>
        <dbReference type="ChEBI" id="CHEBI:88764"/>
        <dbReference type="ChEBI" id="CHEBI:89891"/>
    </reaction>
    <physiologicalReaction direction="left-to-right" evidence="19">
        <dbReference type="Rhea" id="RHEA:54845"/>
    </physiologicalReaction>
</comment>
<comment type="function">
    <text evidence="14">Acts as a Baeyer-Villiger monooxygenase on a broad range of substrates. Catalyzes the insertion of an oxygen atom into a carbon-carbon bond adjacent to a carbonyl, which converts ketones to esters. Active on diverse carbonyl compounds, whereas soft nucleophiles are mostly non- or poorly reactive. In contrast with other forms of FMO it is non- or poorly active on 'classical' substrates such as drugs, pesticides, and dietary components containing soft nucleophilic heteroatoms. Able to oxidize drug molecules bearing a carbonyl group on an aliphatic chain, such as nabumetone and pentoxifylline. Also, in the absence of substrates, shows slow but yet significant NADPH oxidase activity. Acts as a positive modulator of cholesterol biosynthesis as well as glucose homeostasis, promoting metabolic aging via pleiotropic effects.</text>
</comment>
<keyword evidence="12" id="KW-0443">Lipid metabolism</keyword>
<sequence length="551" mass="64012">MTLLLRRGILINMTENRRICIIGAGSSGLTSIKACLEEGLQPFCYEKTDHLGGLWRYRDNDLEGVASVMKSTIINTSKEINAYSDFPPPKEFPNYMHNSYMIRYIEMYAEEFDLARHIHFRHEILKVEENHDFDETGRWKVAIRNIEEDQIFDDVFDGVMVCIGHHVYPHVPTFPGIEKFKGKVLHTHSYKKPDGFSDKRIVIVGIGNSGGDVAVELSQITDKVYLSTRRGCWIIHRVGPDGLPFDATFLRRYWNMMWQSIPYKLLCYLSERYINKRFNHEIYNIKPDHRIFGQHPMVNDSLPNRILSGTVILKGNIKEFTQNGVIFEGEEREYEVDVVILATGYKIKFPFVDKKIFYFKDNKVDLYKYVVSPKLKHPSLAFIALAQTVGALFPVGEIQARWFALLMTKKVELPPVNKMVADIKKKRDDMAKKYFESSRNTIQVDWIPYMDEISSLISAKPKLFHLLLTDPILLWHCIFGPCLPYQYRLNGPHSWVGARNAILTYEDRIIGALKTRNSSKTKEPVQSQGLWKLLKIILYIILIVFIFYMIF</sequence>
<evidence type="ECO:0000256" key="27">
    <source>
        <dbReference type="SAM" id="Phobius"/>
    </source>
</evidence>
<evidence type="ECO:0000256" key="21">
    <source>
        <dbReference type="ARBA" id="ARBA00048989"/>
    </source>
</evidence>
<evidence type="ECO:0000256" key="26">
    <source>
        <dbReference type="RuleBase" id="RU361177"/>
    </source>
</evidence>
<keyword evidence="7 25" id="KW-0274">FAD</keyword>
<dbReference type="Pfam" id="PF00743">
    <property type="entry name" value="FMO-like"/>
    <property type="match status" value="1"/>
</dbReference>
<keyword evidence="9 25" id="KW-0521">NADP</keyword>
<keyword evidence="10 27" id="KW-1133">Transmembrane helix</keyword>
<comment type="catalytic activity">
    <reaction evidence="23">
        <text>N,N-dimethylaniline + NADPH + O2 + H(+) = N,N-dimethylaniline N-oxide + NADP(+) + H2O</text>
        <dbReference type="Rhea" id="RHEA:24468"/>
        <dbReference type="ChEBI" id="CHEBI:15377"/>
        <dbReference type="ChEBI" id="CHEBI:15378"/>
        <dbReference type="ChEBI" id="CHEBI:15379"/>
        <dbReference type="ChEBI" id="CHEBI:16269"/>
        <dbReference type="ChEBI" id="CHEBI:17735"/>
        <dbReference type="ChEBI" id="CHEBI:57783"/>
        <dbReference type="ChEBI" id="CHEBI:58349"/>
        <dbReference type="EC" id="1.14.13.8"/>
    </reaction>
    <physiologicalReaction direction="left-to-right" evidence="23">
        <dbReference type="Rhea" id="RHEA:24469"/>
    </physiologicalReaction>
</comment>
<evidence type="ECO:0000256" key="3">
    <source>
        <dbReference type="ARBA" id="ARBA00022481"/>
    </source>
</evidence>
<dbReference type="Gene3D" id="3.50.50.60">
    <property type="entry name" value="FAD/NAD(P)-binding domain"/>
    <property type="match status" value="2"/>
</dbReference>
<evidence type="ECO:0000256" key="12">
    <source>
        <dbReference type="ARBA" id="ARBA00023098"/>
    </source>
</evidence>
<evidence type="ECO:0000256" key="9">
    <source>
        <dbReference type="ARBA" id="ARBA00022857"/>
    </source>
</evidence>
<accession>A0ABM1SB15</accession>
<evidence type="ECO:0000256" key="25">
    <source>
        <dbReference type="PIRNR" id="PIRNR000332"/>
    </source>
</evidence>
<gene>
    <name evidence="29" type="primary">LOC106458778</name>
</gene>
<comment type="catalytic activity">
    <reaction evidence="22">
        <text>heptan-4-one + NADPH + O2 + H(+) = propyl butanoate + NADP(+) + H2O</text>
        <dbReference type="Rhea" id="RHEA:54852"/>
        <dbReference type="ChEBI" id="CHEBI:15377"/>
        <dbReference type="ChEBI" id="CHEBI:15378"/>
        <dbReference type="ChEBI" id="CHEBI:15379"/>
        <dbReference type="ChEBI" id="CHEBI:57783"/>
        <dbReference type="ChEBI" id="CHEBI:58349"/>
        <dbReference type="ChEBI" id="CHEBI:89484"/>
        <dbReference type="ChEBI" id="CHEBI:89719"/>
    </reaction>
    <physiologicalReaction direction="left-to-right" evidence="22">
        <dbReference type="Rhea" id="RHEA:54853"/>
    </physiologicalReaction>
</comment>
<comment type="catalytic activity">
    <reaction evidence="16">
        <text>heptan-2-one + NADPH + O2 + H(+) = pentyl acetate + NADP(+) + H2O</text>
        <dbReference type="Rhea" id="RHEA:54836"/>
        <dbReference type="ChEBI" id="CHEBI:5672"/>
        <dbReference type="ChEBI" id="CHEBI:15377"/>
        <dbReference type="ChEBI" id="CHEBI:15378"/>
        <dbReference type="ChEBI" id="CHEBI:15379"/>
        <dbReference type="ChEBI" id="CHEBI:57783"/>
        <dbReference type="ChEBI" id="CHEBI:58349"/>
        <dbReference type="ChEBI" id="CHEBI:87362"/>
    </reaction>
    <physiologicalReaction direction="left-to-right" evidence="16">
        <dbReference type="Rhea" id="RHEA:54837"/>
    </physiologicalReaction>
</comment>
<comment type="catalytic activity">
    <reaction evidence="21">
        <text>(2E)-geranial + NADPH + O2 + H(+) = (1E)-2,6-dimethylhepta-1,5-dien-1-yl formate + NADP(+) + H2O</text>
        <dbReference type="Rhea" id="RHEA:54860"/>
        <dbReference type="ChEBI" id="CHEBI:15377"/>
        <dbReference type="ChEBI" id="CHEBI:15378"/>
        <dbReference type="ChEBI" id="CHEBI:15379"/>
        <dbReference type="ChEBI" id="CHEBI:16980"/>
        <dbReference type="ChEBI" id="CHEBI:57783"/>
        <dbReference type="ChEBI" id="CHEBI:58349"/>
        <dbReference type="ChEBI" id="CHEBI:138375"/>
    </reaction>
    <physiologicalReaction direction="left-to-right" evidence="21">
        <dbReference type="Rhea" id="RHEA:54861"/>
    </physiologicalReaction>
</comment>
<evidence type="ECO:0000256" key="23">
    <source>
        <dbReference type="ARBA" id="ARBA00049443"/>
    </source>
</evidence>
<evidence type="ECO:0000256" key="17">
    <source>
        <dbReference type="ARBA" id="ARBA00047855"/>
    </source>
</evidence>
<dbReference type="InterPro" id="IPR036188">
    <property type="entry name" value="FAD/NAD-bd_sf"/>
</dbReference>
<dbReference type="InterPro" id="IPR050346">
    <property type="entry name" value="FMO-like"/>
</dbReference>
<evidence type="ECO:0000256" key="16">
    <source>
        <dbReference type="ARBA" id="ARBA00047574"/>
    </source>
</evidence>
<keyword evidence="6 27" id="KW-0812">Transmembrane</keyword>